<name>A0A7J8KAS6_ROUAE</name>
<keyword evidence="3" id="KW-1185">Reference proteome</keyword>
<accession>A0A7J8KAS6</accession>
<gene>
    <name evidence="2" type="ORF">HJG63_007836</name>
</gene>
<comment type="caution">
    <text evidence="2">The sequence shown here is derived from an EMBL/GenBank/DDBJ whole genome shotgun (WGS) entry which is preliminary data.</text>
</comment>
<organism evidence="2 3">
    <name type="scientific">Rousettus aegyptiacus</name>
    <name type="common">Egyptian fruit bat</name>
    <name type="synonym">Pteropus aegyptiacus</name>
    <dbReference type="NCBI Taxonomy" id="9407"/>
    <lineage>
        <taxon>Eukaryota</taxon>
        <taxon>Metazoa</taxon>
        <taxon>Chordata</taxon>
        <taxon>Craniata</taxon>
        <taxon>Vertebrata</taxon>
        <taxon>Euteleostomi</taxon>
        <taxon>Mammalia</taxon>
        <taxon>Eutheria</taxon>
        <taxon>Laurasiatheria</taxon>
        <taxon>Chiroptera</taxon>
        <taxon>Yinpterochiroptera</taxon>
        <taxon>Pteropodoidea</taxon>
        <taxon>Pteropodidae</taxon>
        <taxon>Rousettinae</taxon>
        <taxon>Rousettus</taxon>
    </lineage>
</organism>
<reference evidence="2 3" key="1">
    <citation type="journal article" date="2020" name="Nature">
        <title>Six reference-quality genomes reveal evolution of bat adaptations.</title>
        <authorList>
            <person name="Jebb D."/>
            <person name="Huang Z."/>
            <person name="Pippel M."/>
            <person name="Hughes G.M."/>
            <person name="Lavrichenko K."/>
            <person name="Devanna P."/>
            <person name="Winkler S."/>
            <person name="Jermiin L.S."/>
            <person name="Skirmuntt E.C."/>
            <person name="Katzourakis A."/>
            <person name="Burkitt-Gray L."/>
            <person name="Ray D.A."/>
            <person name="Sullivan K.A.M."/>
            <person name="Roscito J.G."/>
            <person name="Kirilenko B.M."/>
            <person name="Davalos L.M."/>
            <person name="Corthals A.P."/>
            <person name="Power M.L."/>
            <person name="Jones G."/>
            <person name="Ransome R.D."/>
            <person name="Dechmann D.K.N."/>
            <person name="Locatelli A.G."/>
            <person name="Puechmaille S.J."/>
            <person name="Fedrigo O."/>
            <person name="Jarvis E.D."/>
            <person name="Hiller M."/>
            <person name="Vernes S.C."/>
            <person name="Myers E.W."/>
            <person name="Teeling E.C."/>
        </authorList>
    </citation>
    <scope>NUCLEOTIDE SEQUENCE [LARGE SCALE GENOMIC DNA]</scope>
    <source>
        <strain evidence="2">MRouAeg1</strain>
        <tissue evidence="2">Muscle</tissue>
    </source>
</reference>
<feature type="region of interest" description="Disordered" evidence="1">
    <location>
        <begin position="124"/>
        <end position="147"/>
    </location>
</feature>
<evidence type="ECO:0000313" key="3">
    <source>
        <dbReference type="Proteomes" id="UP000593571"/>
    </source>
</evidence>
<evidence type="ECO:0000313" key="2">
    <source>
        <dbReference type="EMBL" id="KAF6505960.1"/>
    </source>
</evidence>
<proteinExistence type="predicted"/>
<dbReference type="Proteomes" id="UP000593571">
    <property type="component" value="Unassembled WGS sequence"/>
</dbReference>
<dbReference type="EMBL" id="JACASE010000001">
    <property type="protein sequence ID" value="KAF6505960.1"/>
    <property type="molecule type" value="Genomic_DNA"/>
</dbReference>
<protein>
    <submittedName>
        <fullName evidence="2">Uncharacterized protein</fullName>
    </submittedName>
</protein>
<dbReference type="AlphaFoldDB" id="A0A7J8KAS6"/>
<sequence length="147" mass="16471">MLLRGDPKRRTLRRAPSVSSQAGVLVVAHGSIPRICEEEVIGEGGLWGKPSPWPVRGHRSDSLYPQHPRLRELLGPMRRSRGWEVTGERALRGLRRRSNEARECSFNSLGRRVRNVEGLWQVPSARPGPCSSHRRAPAPLQSLPPPQ</sequence>
<evidence type="ECO:0000256" key="1">
    <source>
        <dbReference type="SAM" id="MobiDB-lite"/>
    </source>
</evidence>